<evidence type="ECO:0000259" key="2">
    <source>
        <dbReference type="Pfam" id="PF13391"/>
    </source>
</evidence>
<accession>A0A7Z7JG19</accession>
<dbReference type="Proteomes" id="UP000257139">
    <property type="component" value="Unassembled WGS sequence"/>
</dbReference>
<organism evidence="3 4">
    <name type="scientific">Cupriavidus taiwanensis</name>
    <dbReference type="NCBI Taxonomy" id="164546"/>
    <lineage>
        <taxon>Bacteria</taxon>
        <taxon>Pseudomonadati</taxon>
        <taxon>Pseudomonadota</taxon>
        <taxon>Betaproteobacteria</taxon>
        <taxon>Burkholderiales</taxon>
        <taxon>Burkholderiaceae</taxon>
        <taxon>Cupriavidus</taxon>
    </lineage>
</organism>
<comment type="caution">
    <text evidence="3">The sequence shown here is derived from an EMBL/GenBank/DDBJ whole genome shotgun (WGS) entry which is preliminary data.</text>
</comment>
<sequence>MGLGGASARRQNRRMPPNLPRPDQLTPTAVRAAAQNFLKAGGTPPPGFGQSRVEDVWIDLDDGEGPQGFPPKVILWLATDGALPKGYGYASEGPWRQQLIKLGFPVLPKGKRPGPGRDCRGIDHAPRGQVPDADGGRARSLADDLAQIARRKIGPTTRQRLVDARLGQGQFRKDLEWHWAGACAVTGVTVRQALRASHIVPWADPSADDDMRLNPHNGLLLVATLDALFDQGQISFDNSGTLLVHHDISPAQRTLLGLVDPSRALRNDKGLQAMTEERQKFLKMHRAKHGYPDSAP</sequence>
<dbReference type="InterPro" id="IPR003615">
    <property type="entry name" value="HNH_nuc"/>
</dbReference>
<protein>
    <recommendedName>
        <fullName evidence="2">HNH nuclease domain-containing protein</fullName>
    </recommendedName>
</protein>
<feature type="region of interest" description="Disordered" evidence="1">
    <location>
        <begin position="112"/>
        <end position="138"/>
    </location>
</feature>
<feature type="region of interest" description="Disordered" evidence="1">
    <location>
        <begin position="1"/>
        <end position="26"/>
    </location>
</feature>
<dbReference type="AlphaFoldDB" id="A0A7Z7JG19"/>
<feature type="domain" description="HNH nuclease" evidence="2">
    <location>
        <begin position="183"/>
        <end position="237"/>
    </location>
</feature>
<dbReference type="EMBL" id="OGUU01000049">
    <property type="protein sequence ID" value="SPC25931.1"/>
    <property type="molecule type" value="Genomic_DNA"/>
</dbReference>
<reference evidence="3 4" key="1">
    <citation type="submission" date="2018-01" db="EMBL/GenBank/DDBJ databases">
        <authorList>
            <person name="Clerissi C."/>
        </authorList>
    </citation>
    <scope>NUCLEOTIDE SEQUENCE [LARGE SCALE GENOMIC DNA]</scope>
    <source>
        <strain evidence="3">Cupriavidus taiwanensis STM 6021</strain>
    </source>
</reference>
<evidence type="ECO:0000313" key="3">
    <source>
        <dbReference type="EMBL" id="SPC25931.1"/>
    </source>
</evidence>
<proteinExistence type="predicted"/>
<name>A0A7Z7JG19_9BURK</name>
<gene>
    <name evidence="3" type="ORF">CBM2594_U20118</name>
</gene>
<evidence type="ECO:0000313" key="4">
    <source>
        <dbReference type="Proteomes" id="UP000257139"/>
    </source>
</evidence>
<evidence type="ECO:0000256" key="1">
    <source>
        <dbReference type="SAM" id="MobiDB-lite"/>
    </source>
</evidence>
<dbReference type="Pfam" id="PF13391">
    <property type="entry name" value="HNH_2"/>
    <property type="match status" value="1"/>
</dbReference>
<feature type="compositionally biased region" description="Basic and acidic residues" evidence="1">
    <location>
        <begin position="115"/>
        <end position="126"/>
    </location>
</feature>